<dbReference type="EMBL" id="CM026424">
    <property type="protein sequence ID" value="KAG0580600.1"/>
    <property type="molecule type" value="Genomic_DNA"/>
</dbReference>
<keyword evidence="3" id="KW-1185">Reference proteome</keyword>
<organism evidence="2 3">
    <name type="scientific">Ceratodon purpureus</name>
    <name type="common">Fire moss</name>
    <name type="synonym">Dicranum purpureum</name>
    <dbReference type="NCBI Taxonomy" id="3225"/>
    <lineage>
        <taxon>Eukaryota</taxon>
        <taxon>Viridiplantae</taxon>
        <taxon>Streptophyta</taxon>
        <taxon>Embryophyta</taxon>
        <taxon>Bryophyta</taxon>
        <taxon>Bryophytina</taxon>
        <taxon>Bryopsida</taxon>
        <taxon>Dicranidae</taxon>
        <taxon>Pseudoditrichales</taxon>
        <taxon>Ditrichaceae</taxon>
        <taxon>Ceratodon</taxon>
    </lineage>
</organism>
<keyword evidence="1" id="KW-1133">Transmembrane helix</keyword>
<dbReference type="Proteomes" id="UP000822688">
    <property type="component" value="Chromosome 4"/>
</dbReference>
<keyword evidence="1" id="KW-0812">Transmembrane</keyword>
<evidence type="ECO:0000313" key="3">
    <source>
        <dbReference type="Proteomes" id="UP000822688"/>
    </source>
</evidence>
<feature type="transmembrane region" description="Helical" evidence="1">
    <location>
        <begin position="25"/>
        <end position="42"/>
    </location>
</feature>
<dbReference type="AlphaFoldDB" id="A0A8T0IA23"/>
<sequence length="118" mass="12872">MSHSSDSRTGWCPQRLSVHTDSLELGFGALSLSTLCVLALFLRRLLSRNAITGYGGGGEASVTAALSQRHYWLQRWRITDEHGKGAVAESVWPGTPKVGAALQDHCACTGMFRFLHRS</sequence>
<accession>A0A8T0IA23</accession>
<gene>
    <name evidence="2" type="ORF">KC19_4G185900</name>
</gene>
<keyword evidence="1" id="KW-0472">Membrane</keyword>
<reference evidence="2" key="1">
    <citation type="submission" date="2020-06" db="EMBL/GenBank/DDBJ databases">
        <title>WGS assembly of Ceratodon purpureus strain R40.</title>
        <authorList>
            <person name="Carey S.B."/>
            <person name="Jenkins J."/>
            <person name="Shu S."/>
            <person name="Lovell J.T."/>
            <person name="Sreedasyam A."/>
            <person name="Maumus F."/>
            <person name="Tiley G.P."/>
            <person name="Fernandez-Pozo N."/>
            <person name="Barry K."/>
            <person name="Chen C."/>
            <person name="Wang M."/>
            <person name="Lipzen A."/>
            <person name="Daum C."/>
            <person name="Saski C.A."/>
            <person name="Payton A.C."/>
            <person name="Mcbreen J.C."/>
            <person name="Conrad R.E."/>
            <person name="Kollar L.M."/>
            <person name="Olsson S."/>
            <person name="Huttunen S."/>
            <person name="Landis J.B."/>
            <person name="Wickett N.J."/>
            <person name="Johnson M.G."/>
            <person name="Rensing S.A."/>
            <person name="Grimwood J."/>
            <person name="Schmutz J."/>
            <person name="Mcdaniel S.F."/>
        </authorList>
    </citation>
    <scope>NUCLEOTIDE SEQUENCE</scope>
    <source>
        <strain evidence="2">R40</strain>
    </source>
</reference>
<evidence type="ECO:0000256" key="1">
    <source>
        <dbReference type="SAM" id="Phobius"/>
    </source>
</evidence>
<proteinExistence type="predicted"/>
<evidence type="ECO:0000313" key="2">
    <source>
        <dbReference type="EMBL" id="KAG0580600.1"/>
    </source>
</evidence>
<comment type="caution">
    <text evidence="2">The sequence shown here is derived from an EMBL/GenBank/DDBJ whole genome shotgun (WGS) entry which is preliminary data.</text>
</comment>
<name>A0A8T0IA23_CERPU</name>
<protein>
    <submittedName>
        <fullName evidence="2">Uncharacterized protein</fullName>
    </submittedName>
</protein>